<proteinExistence type="predicted"/>
<reference evidence="1 2" key="1">
    <citation type="submission" date="2016-10" db="EMBL/GenBank/DDBJ databases">
        <authorList>
            <person name="de Groot N.N."/>
        </authorList>
    </citation>
    <scope>NUCLEOTIDE SEQUENCE [LARGE SCALE GENOMIC DNA]</scope>
    <source>
        <strain evidence="1 2">AR67</strain>
    </source>
</reference>
<organism evidence="1 2">
    <name type="scientific">Ruminococcus albus</name>
    <dbReference type="NCBI Taxonomy" id="1264"/>
    <lineage>
        <taxon>Bacteria</taxon>
        <taxon>Bacillati</taxon>
        <taxon>Bacillota</taxon>
        <taxon>Clostridia</taxon>
        <taxon>Eubacteriales</taxon>
        <taxon>Oscillospiraceae</taxon>
        <taxon>Ruminococcus</taxon>
    </lineage>
</organism>
<accession>A0A1I1LA19</accession>
<gene>
    <name evidence="1" type="ORF">SAMN02910406_02202</name>
</gene>
<dbReference type="Proteomes" id="UP000182192">
    <property type="component" value="Unassembled WGS sequence"/>
</dbReference>
<dbReference type="EMBL" id="FOKQ01000018">
    <property type="protein sequence ID" value="SFC69836.1"/>
    <property type="molecule type" value="Genomic_DNA"/>
</dbReference>
<dbReference type="RefSeq" id="WP_177219579.1">
    <property type="nucleotide sequence ID" value="NZ_FOKQ01000018.1"/>
</dbReference>
<protein>
    <submittedName>
        <fullName evidence="1">Uncharacterized protein</fullName>
    </submittedName>
</protein>
<name>A0A1I1LA19_RUMAL</name>
<evidence type="ECO:0000313" key="1">
    <source>
        <dbReference type="EMBL" id="SFC69836.1"/>
    </source>
</evidence>
<dbReference type="AlphaFoldDB" id="A0A1I1LA19"/>
<evidence type="ECO:0000313" key="2">
    <source>
        <dbReference type="Proteomes" id="UP000182192"/>
    </source>
</evidence>
<sequence>MKDQRGICDECGSEFLISASKMKALCPECSHILYGYENFAHVFKNGRCEKCL</sequence>